<evidence type="ECO:0000313" key="1">
    <source>
        <dbReference type="EMBL" id="CAI8027753.1"/>
    </source>
</evidence>
<reference evidence="1" key="1">
    <citation type="submission" date="2023-03" db="EMBL/GenBank/DDBJ databases">
        <authorList>
            <person name="Steffen K."/>
            <person name="Cardenas P."/>
        </authorList>
    </citation>
    <scope>NUCLEOTIDE SEQUENCE</scope>
</reference>
<protein>
    <submittedName>
        <fullName evidence="1">Uncharacterized protein</fullName>
    </submittedName>
</protein>
<dbReference type="AlphaFoldDB" id="A0AA35SEM5"/>
<sequence length="72" mass="7992">MRHVCVRINVRHQIMWIAGCGDSTGSSVLESISNRQLRGVLLGSSCKQAHILQHPWTTDYGACHLHLQLDGV</sequence>
<comment type="caution">
    <text evidence="1">The sequence shown here is derived from an EMBL/GenBank/DDBJ whole genome shotgun (WGS) entry which is preliminary data.</text>
</comment>
<name>A0AA35SEM5_GEOBA</name>
<dbReference type="EMBL" id="CASHTH010002296">
    <property type="protein sequence ID" value="CAI8027753.1"/>
    <property type="molecule type" value="Genomic_DNA"/>
</dbReference>
<evidence type="ECO:0000313" key="2">
    <source>
        <dbReference type="Proteomes" id="UP001174909"/>
    </source>
</evidence>
<accession>A0AA35SEM5</accession>
<dbReference type="Proteomes" id="UP001174909">
    <property type="component" value="Unassembled WGS sequence"/>
</dbReference>
<gene>
    <name evidence="1" type="ORF">GBAR_LOCUS15808</name>
</gene>
<organism evidence="1 2">
    <name type="scientific">Geodia barretti</name>
    <name type="common">Barrett's horny sponge</name>
    <dbReference type="NCBI Taxonomy" id="519541"/>
    <lineage>
        <taxon>Eukaryota</taxon>
        <taxon>Metazoa</taxon>
        <taxon>Porifera</taxon>
        <taxon>Demospongiae</taxon>
        <taxon>Heteroscleromorpha</taxon>
        <taxon>Tetractinellida</taxon>
        <taxon>Astrophorina</taxon>
        <taxon>Geodiidae</taxon>
        <taxon>Geodia</taxon>
    </lineage>
</organism>
<proteinExistence type="predicted"/>
<keyword evidence="2" id="KW-1185">Reference proteome</keyword>